<comment type="caution">
    <text evidence="2">The sequence shown here is derived from an EMBL/GenBank/DDBJ whole genome shotgun (WGS) entry which is preliminary data.</text>
</comment>
<proteinExistence type="predicted"/>
<reference evidence="2 3" key="1">
    <citation type="submission" date="2019-04" db="EMBL/GenBank/DDBJ databases">
        <title>Lysinibacillus genome sequencing.</title>
        <authorList>
            <person name="Dunlap C."/>
        </authorList>
    </citation>
    <scope>NUCLEOTIDE SEQUENCE [LARGE SCALE GENOMIC DNA]</scope>
    <source>
        <strain evidence="2 3">CCTCC AB 2010389</strain>
    </source>
</reference>
<gene>
    <name evidence="2" type="ORF">FC756_16910</name>
</gene>
<evidence type="ECO:0000313" key="2">
    <source>
        <dbReference type="EMBL" id="TKI65268.1"/>
    </source>
</evidence>
<dbReference type="GO" id="GO:0006355">
    <property type="term" value="P:regulation of DNA-templated transcription"/>
    <property type="evidence" value="ECO:0007669"/>
    <property type="project" value="InterPro"/>
</dbReference>
<evidence type="ECO:0000259" key="1">
    <source>
        <dbReference type="Pfam" id="PF02229"/>
    </source>
</evidence>
<dbReference type="EMBL" id="SZPU01000065">
    <property type="protein sequence ID" value="TKI65268.1"/>
    <property type="molecule type" value="Genomic_DNA"/>
</dbReference>
<dbReference type="RefSeq" id="WP_107896520.1">
    <property type="nucleotide sequence ID" value="NZ_PYWM01000021.1"/>
</dbReference>
<organism evidence="2 3">
    <name type="scientific">Lysinibacillus mangiferihumi</name>
    <dbReference type="NCBI Taxonomy" id="1130819"/>
    <lineage>
        <taxon>Bacteria</taxon>
        <taxon>Bacillati</taxon>
        <taxon>Bacillota</taxon>
        <taxon>Bacilli</taxon>
        <taxon>Bacillales</taxon>
        <taxon>Bacillaceae</taxon>
        <taxon>Lysinibacillus</taxon>
    </lineage>
</organism>
<name>A0A4U2YUQ8_9BACI</name>
<dbReference type="Proteomes" id="UP000308744">
    <property type="component" value="Unassembled WGS sequence"/>
</dbReference>
<sequence>MANETVGKTYEIVENVALLRTASDTGWTRELTKVRWYHKPTTIDIRWWSPQKEKAGKGVSLTMEEAQLLFEGLQKCLIQNQ</sequence>
<dbReference type="Pfam" id="PF02229">
    <property type="entry name" value="PC4"/>
    <property type="match status" value="1"/>
</dbReference>
<keyword evidence="3" id="KW-1185">Reference proteome</keyword>
<evidence type="ECO:0000313" key="3">
    <source>
        <dbReference type="Proteomes" id="UP000308744"/>
    </source>
</evidence>
<dbReference type="Gene3D" id="2.30.31.70">
    <property type="match status" value="1"/>
</dbReference>
<feature type="domain" description="Transcriptional coactivator p15 (PC4) C-terminal" evidence="1">
    <location>
        <begin position="24"/>
        <end position="69"/>
    </location>
</feature>
<accession>A0A4U2YUQ8</accession>
<dbReference type="AlphaFoldDB" id="A0A4U2YUQ8"/>
<protein>
    <recommendedName>
        <fullName evidence="1">Transcriptional coactivator p15 (PC4) C-terminal domain-containing protein</fullName>
    </recommendedName>
</protein>
<dbReference type="GO" id="GO:0003677">
    <property type="term" value="F:DNA binding"/>
    <property type="evidence" value="ECO:0007669"/>
    <property type="project" value="InterPro"/>
</dbReference>
<dbReference type="InterPro" id="IPR003173">
    <property type="entry name" value="PC4_C"/>
</dbReference>